<dbReference type="RefSeq" id="WP_255330542.1">
    <property type="nucleotide sequence ID" value="NZ_JAKZEU010000005.1"/>
</dbReference>
<evidence type="ECO:0000313" key="1">
    <source>
        <dbReference type="EMBL" id="MCQ0971532.1"/>
    </source>
</evidence>
<organism evidence="1 2">
    <name type="scientific">Paracoccus albicereus</name>
    <dbReference type="NCBI Taxonomy" id="2922394"/>
    <lineage>
        <taxon>Bacteria</taxon>
        <taxon>Pseudomonadati</taxon>
        <taxon>Pseudomonadota</taxon>
        <taxon>Alphaproteobacteria</taxon>
        <taxon>Rhodobacterales</taxon>
        <taxon>Paracoccaceae</taxon>
        <taxon>Paracoccus</taxon>
    </lineage>
</organism>
<proteinExistence type="predicted"/>
<keyword evidence="2" id="KW-1185">Reference proteome</keyword>
<name>A0ABT1MT88_9RHOB</name>
<dbReference type="Pfam" id="PF13310">
    <property type="entry name" value="Virulence_RhuM"/>
    <property type="match status" value="1"/>
</dbReference>
<evidence type="ECO:0000313" key="2">
    <source>
        <dbReference type="Proteomes" id="UP001203945"/>
    </source>
</evidence>
<dbReference type="PIRSF" id="PIRSF015268">
    <property type="entry name" value="Virulence_RhuM"/>
    <property type="match status" value="1"/>
</dbReference>
<dbReference type="Proteomes" id="UP001203945">
    <property type="component" value="Unassembled WGS sequence"/>
</dbReference>
<gene>
    <name evidence="1" type="ORF">MLD63_13990</name>
</gene>
<accession>A0ABT1MT88</accession>
<reference evidence="1 2" key="1">
    <citation type="submission" date="2022-03" db="EMBL/GenBank/DDBJ databases">
        <authorList>
            <person name="He Y."/>
        </authorList>
    </citation>
    <scope>NUCLEOTIDE SEQUENCE [LARGE SCALE GENOMIC DNA]</scope>
    <source>
        <strain evidence="1 2">TK19116</strain>
    </source>
</reference>
<protein>
    <submittedName>
        <fullName evidence="1">Virulence RhuM family protein</fullName>
    </submittedName>
</protein>
<dbReference type="InterPro" id="IPR011204">
    <property type="entry name" value="Virulence_RhuM-like"/>
</dbReference>
<dbReference type="EMBL" id="JAKZEU010000005">
    <property type="protein sequence ID" value="MCQ0971532.1"/>
    <property type="molecule type" value="Genomic_DNA"/>
</dbReference>
<comment type="caution">
    <text evidence="1">The sequence shown here is derived from an EMBL/GenBank/DDBJ whole genome shotgun (WGS) entry which is preliminary data.</text>
</comment>
<dbReference type="PANTHER" id="PTHR35810">
    <property type="entry name" value="CYTOPLASMIC PROTEIN-RELATED"/>
    <property type="match status" value="1"/>
</dbReference>
<sequence>MSDGEIILYNTDDGQAEIQFRAVDGTVWLSQLEMAELFQTTKQNISLHVRNILAEGELDQESTVKEYLTVQAEGKRQVKRSVTVYRLEMILAVGYRVRSPRGIQFRRWATSALKEYLVKGFVMNDERLKDPAWDYFDELLERIRDIRASEARFYQKVRDILALSEDYDVKSPTVNTFYATIQNKMLYAVTSHTAGELIRARANPDQPNMGLTTWKNADKGRPLRKSDVGTAKNYLGEAEIRELNLIVETFLNTAELRATRRQTMRLAEWEGVLDTFLTSNELPKLQGAGSISADAAKRIAHDRYEAFDAKRKEAARQVAAEVDDLEELKRIADAAKAGKKDRGDA</sequence>
<dbReference type="PANTHER" id="PTHR35810:SF1">
    <property type="entry name" value="CYTOPLASMIC PROTEIN"/>
    <property type="match status" value="1"/>
</dbReference>